<dbReference type="Proteomes" id="UP000467840">
    <property type="component" value="Chromosome 15"/>
</dbReference>
<dbReference type="SMART" id="SM00256">
    <property type="entry name" value="FBOX"/>
    <property type="match status" value="1"/>
</dbReference>
<reference evidence="2 3" key="1">
    <citation type="journal article" date="2020" name="Mol. Plant">
        <title>The Chromosome-Based Rubber Tree Genome Provides New Insights into Spurge Genome Evolution and Rubber Biosynthesis.</title>
        <authorList>
            <person name="Liu J."/>
            <person name="Shi C."/>
            <person name="Shi C.C."/>
            <person name="Li W."/>
            <person name="Zhang Q.J."/>
            <person name="Zhang Y."/>
            <person name="Li K."/>
            <person name="Lu H.F."/>
            <person name="Shi C."/>
            <person name="Zhu S.T."/>
            <person name="Xiao Z.Y."/>
            <person name="Nan H."/>
            <person name="Yue Y."/>
            <person name="Zhu X.G."/>
            <person name="Wu Y."/>
            <person name="Hong X.N."/>
            <person name="Fan G.Y."/>
            <person name="Tong Y."/>
            <person name="Zhang D."/>
            <person name="Mao C.L."/>
            <person name="Liu Y.L."/>
            <person name="Hao S.J."/>
            <person name="Liu W.Q."/>
            <person name="Lv M.Q."/>
            <person name="Zhang H.B."/>
            <person name="Liu Y."/>
            <person name="Hu-Tang G.R."/>
            <person name="Wang J.P."/>
            <person name="Wang J.H."/>
            <person name="Sun Y.H."/>
            <person name="Ni S.B."/>
            <person name="Chen W.B."/>
            <person name="Zhang X.C."/>
            <person name="Jiao Y.N."/>
            <person name="Eichler E.E."/>
            <person name="Li G.H."/>
            <person name="Liu X."/>
            <person name="Gao L.Z."/>
        </authorList>
    </citation>
    <scope>NUCLEOTIDE SEQUENCE [LARGE SCALE GENOMIC DNA]</scope>
    <source>
        <strain evidence="3">cv. GT1</strain>
        <tissue evidence="2">Leaf</tissue>
    </source>
</reference>
<dbReference type="Pfam" id="PF00646">
    <property type="entry name" value="F-box"/>
    <property type="match status" value="1"/>
</dbReference>
<organism evidence="2 3">
    <name type="scientific">Hevea brasiliensis</name>
    <name type="common">Para rubber tree</name>
    <name type="synonym">Siphonia brasiliensis</name>
    <dbReference type="NCBI Taxonomy" id="3981"/>
    <lineage>
        <taxon>Eukaryota</taxon>
        <taxon>Viridiplantae</taxon>
        <taxon>Streptophyta</taxon>
        <taxon>Embryophyta</taxon>
        <taxon>Tracheophyta</taxon>
        <taxon>Spermatophyta</taxon>
        <taxon>Magnoliopsida</taxon>
        <taxon>eudicotyledons</taxon>
        <taxon>Gunneridae</taxon>
        <taxon>Pentapetalae</taxon>
        <taxon>rosids</taxon>
        <taxon>fabids</taxon>
        <taxon>Malpighiales</taxon>
        <taxon>Euphorbiaceae</taxon>
        <taxon>Crotonoideae</taxon>
        <taxon>Micrandreae</taxon>
        <taxon>Hevea</taxon>
    </lineage>
</organism>
<dbReference type="Gene3D" id="1.20.1280.50">
    <property type="match status" value="1"/>
</dbReference>
<dbReference type="PANTHER" id="PTHR34145:SF68">
    <property type="entry name" value="FBD DOMAIN-CONTAINING PROTEIN"/>
    <property type="match status" value="1"/>
</dbReference>
<dbReference type="Pfam" id="PF23622">
    <property type="entry name" value="LRR_At1g61320_AtMIF1"/>
    <property type="match status" value="1"/>
</dbReference>
<dbReference type="InterPro" id="IPR032675">
    <property type="entry name" value="LRR_dom_sf"/>
</dbReference>
<proteinExistence type="predicted"/>
<evidence type="ECO:0000313" key="3">
    <source>
        <dbReference type="Proteomes" id="UP000467840"/>
    </source>
</evidence>
<dbReference type="InterPro" id="IPR001810">
    <property type="entry name" value="F-box_dom"/>
</dbReference>
<gene>
    <name evidence="2" type="ORF">GH714_040108</name>
</gene>
<feature type="domain" description="F-box" evidence="1">
    <location>
        <begin position="12"/>
        <end position="66"/>
    </location>
</feature>
<dbReference type="SUPFAM" id="SSF81383">
    <property type="entry name" value="F-box domain"/>
    <property type="match status" value="1"/>
</dbReference>
<dbReference type="InterPro" id="IPR053772">
    <property type="entry name" value="At1g61320/At1g61330-like"/>
</dbReference>
<accession>A0A6A6MQV6</accession>
<dbReference type="PROSITE" id="PS50181">
    <property type="entry name" value="FBOX"/>
    <property type="match status" value="1"/>
</dbReference>
<dbReference type="AlphaFoldDB" id="A0A6A6MQV6"/>
<name>A0A6A6MQV6_HEVBR</name>
<dbReference type="EMBL" id="JAAGAX010000005">
    <property type="protein sequence ID" value="KAF2315594.1"/>
    <property type="molecule type" value="Genomic_DNA"/>
</dbReference>
<protein>
    <recommendedName>
        <fullName evidence="1">F-box domain-containing protein</fullName>
    </recommendedName>
</protein>
<dbReference type="SUPFAM" id="SSF52047">
    <property type="entry name" value="RNI-like"/>
    <property type="match status" value="1"/>
</dbReference>
<dbReference type="Gene3D" id="3.80.10.10">
    <property type="entry name" value="Ribonuclease Inhibitor"/>
    <property type="match status" value="1"/>
</dbReference>
<keyword evidence="3" id="KW-1185">Reference proteome</keyword>
<evidence type="ECO:0000313" key="2">
    <source>
        <dbReference type="EMBL" id="KAF2315594.1"/>
    </source>
</evidence>
<dbReference type="InterPro" id="IPR036047">
    <property type="entry name" value="F-box-like_dom_sf"/>
</dbReference>
<evidence type="ECO:0000259" key="1">
    <source>
        <dbReference type="PROSITE" id="PS50181"/>
    </source>
</evidence>
<dbReference type="PANTHER" id="PTHR34145">
    <property type="entry name" value="OS02G0105600 PROTEIN"/>
    <property type="match status" value="1"/>
</dbReference>
<comment type="caution">
    <text evidence="2">The sequence shown here is derived from an EMBL/GenBank/DDBJ whole genome shotgun (WGS) entry which is preliminary data.</text>
</comment>
<dbReference type="InterPro" id="IPR055357">
    <property type="entry name" value="LRR_At1g61320_AtMIF1"/>
</dbReference>
<sequence>MHNQYCRRVALEDHTSSLPDDILLHILSLLRLREAVATSFLSRRWRYLWTSIPKLNFELEEIFPQLDREAYIKMVNQVLKLYKGSNLHEFSIHYPLLENSSCHIDLWVAFAIATGVSRLELNFSFDAFWKNEIIPRRYGDESKGKTYYLLQLDRISSVLVSPLIAKNRLKSFKEIILNCVHTTDSSFETILSACSSLERLVLFNCQKLINAKHTGQNLKLKFLEIFICRDLENMEIFAPDLIAFKYNGPKINISLQGAQHLVNVCAISFCEVFEYPCTSYLGLPYPERKDFVFGQFAIYLSQLEHLMMDVSSFEGTRLINEVPHFCKLKQLSLRYFGVHPTSLCYNTATSFLKASPLLHRLELHLLPKLYPTERRARGKTIPMSPHKNLKEFLLSGFEDDEANMEFMMFIFDRAICYGTGVLAPCGT</sequence>